<evidence type="ECO:0000256" key="11">
    <source>
        <dbReference type="ARBA" id="ARBA00023180"/>
    </source>
</evidence>
<dbReference type="Gene3D" id="3.40.190.10">
    <property type="entry name" value="Periplasmic binding protein-like II"/>
    <property type="match status" value="2"/>
</dbReference>
<feature type="domain" description="Ionotropic glutamate receptor C-terminal" evidence="20">
    <location>
        <begin position="60"/>
        <end position="412"/>
    </location>
</feature>
<evidence type="ECO:0000256" key="3">
    <source>
        <dbReference type="ARBA" id="ARBA00022475"/>
    </source>
</evidence>
<feature type="disulfide bond" evidence="18">
    <location>
        <begin position="361"/>
        <end position="414"/>
    </location>
</feature>
<dbReference type="FunFam" id="1.10.287.70:FF:000143">
    <property type="entry name" value="Probable glutamate receptor"/>
    <property type="match status" value="1"/>
</dbReference>
<evidence type="ECO:0000256" key="7">
    <source>
        <dbReference type="ARBA" id="ARBA00023018"/>
    </source>
</evidence>
<feature type="binding site" evidence="16">
    <location>
        <position position="349"/>
    </location>
    <ligand>
        <name>L-glutamate</name>
        <dbReference type="ChEBI" id="CHEBI:29985"/>
    </ligand>
</feature>
<dbReference type="Pfam" id="PF00060">
    <property type="entry name" value="Lig_chan"/>
    <property type="match status" value="1"/>
</dbReference>
<evidence type="ECO:0000256" key="9">
    <source>
        <dbReference type="ARBA" id="ARBA00023136"/>
    </source>
</evidence>
<feature type="transmembrane region" description="Helical" evidence="19">
    <location>
        <begin position="183"/>
        <end position="201"/>
    </location>
</feature>
<evidence type="ECO:0000256" key="17">
    <source>
        <dbReference type="PIRSR" id="PIRSR601508-2"/>
    </source>
</evidence>
<evidence type="ECO:0000256" key="19">
    <source>
        <dbReference type="RuleBase" id="RU367118"/>
    </source>
</evidence>
<accession>A0AAV6H620</accession>
<dbReference type="SMART" id="SM00079">
    <property type="entry name" value="PBPe"/>
    <property type="match status" value="1"/>
</dbReference>
<feature type="transmembrane region" description="Helical" evidence="19">
    <location>
        <begin position="248"/>
        <end position="265"/>
    </location>
</feature>
<dbReference type="GO" id="GO:0015276">
    <property type="term" value="F:ligand-gated monoatomic ion channel activity"/>
    <property type="evidence" value="ECO:0007669"/>
    <property type="project" value="InterPro"/>
</dbReference>
<comment type="caution">
    <text evidence="22">The sequence shown here is derived from an EMBL/GenBank/DDBJ whole genome shotgun (WGS) entry which is preliminary data.</text>
</comment>
<keyword evidence="3 19" id="KW-1003">Cell membrane</keyword>
<evidence type="ECO:0000259" key="21">
    <source>
        <dbReference type="SMART" id="SM00918"/>
    </source>
</evidence>
<dbReference type="SUPFAM" id="SSF53850">
    <property type="entry name" value="Periplasmic binding protein-like II"/>
    <property type="match status" value="1"/>
</dbReference>
<proteinExistence type="inferred from homology"/>
<keyword evidence="6 19" id="KW-1133">Transmembrane helix</keyword>
<dbReference type="EMBL" id="JADWDJ010000004">
    <property type="protein sequence ID" value="KAG5282509.1"/>
    <property type="molecule type" value="Genomic_DNA"/>
</dbReference>
<feature type="binding site" evidence="16">
    <location>
        <position position="303"/>
    </location>
    <ligand>
        <name>L-glutamate</name>
        <dbReference type="ChEBI" id="CHEBI:29985"/>
    </ligand>
</feature>
<dbReference type="SUPFAM" id="SSF81324">
    <property type="entry name" value="Voltage-gated potassium channels"/>
    <property type="match status" value="1"/>
</dbReference>
<dbReference type="AlphaFoldDB" id="A0AAV6H620"/>
<dbReference type="InterPro" id="IPR019594">
    <property type="entry name" value="Glu/Gly-bd"/>
</dbReference>
<evidence type="ECO:0000256" key="5">
    <source>
        <dbReference type="ARBA" id="ARBA00022729"/>
    </source>
</evidence>
<evidence type="ECO:0000256" key="14">
    <source>
        <dbReference type="ARBA" id="ARBA00023303"/>
    </source>
</evidence>
<dbReference type="Pfam" id="PF10613">
    <property type="entry name" value="Lig_chan-Glu_bd"/>
    <property type="match status" value="1"/>
</dbReference>
<evidence type="ECO:0000256" key="8">
    <source>
        <dbReference type="ARBA" id="ARBA00023065"/>
    </source>
</evidence>
<name>A0AAV6H620_9TELE</name>
<feature type="domain" description="Ionotropic glutamate receptor L-glutamate and glycine-binding" evidence="21">
    <location>
        <begin position="70"/>
        <end position="126"/>
    </location>
</feature>
<dbReference type="InterPro" id="IPR015683">
    <property type="entry name" value="Ionotropic_Glu_rcpt"/>
</dbReference>
<comment type="function">
    <text evidence="19">Receptor for glutamate that functions as a ligand-gated ion channel in the central nervous system and plays an important role in excitatory synaptic transmission. L-glutamate acts as an excitatory neurotransmitter at many synapses in the central nervous system.</text>
</comment>
<dbReference type="PANTHER" id="PTHR18966">
    <property type="entry name" value="IONOTROPIC GLUTAMATE RECEPTOR"/>
    <property type="match status" value="1"/>
</dbReference>
<evidence type="ECO:0000259" key="20">
    <source>
        <dbReference type="SMART" id="SM00079"/>
    </source>
</evidence>
<organism evidence="22 23">
    <name type="scientific">Alosa alosa</name>
    <name type="common">allis shad</name>
    <dbReference type="NCBI Taxonomy" id="278164"/>
    <lineage>
        <taxon>Eukaryota</taxon>
        <taxon>Metazoa</taxon>
        <taxon>Chordata</taxon>
        <taxon>Craniata</taxon>
        <taxon>Vertebrata</taxon>
        <taxon>Euteleostomi</taxon>
        <taxon>Actinopterygii</taxon>
        <taxon>Neopterygii</taxon>
        <taxon>Teleostei</taxon>
        <taxon>Clupei</taxon>
        <taxon>Clupeiformes</taxon>
        <taxon>Clupeoidei</taxon>
        <taxon>Clupeidae</taxon>
        <taxon>Alosa</taxon>
    </lineage>
</organism>
<dbReference type="InterPro" id="IPR001508">
    <property type="entry name" value="Iono_Glu_rcpt_met"/>
</dbReference>
<keyword evidence="18" id="KW-1015">Disulfide bond</keyword>
<evidence type="ECO:0000256" key="1">
    <source>
        <dbReference type="ARBA" id="ARBA00008685"/>
    </source>
</evidence>
<dbReference type="GO" id="GO:0045211">
    <property type="term" value="C:postsynaptic membrane"/>
    <property type="evidence" value="ECO:0007669"/>
    <property type="project" value="UniProtKB-SubCell"/>
</dbReference>
<evidence type="ECO:0000256" key="10">
    <source>
        <dbReference type="ARBA" id="ARBA00023170"/>
    </source>
</evidence>
<feature type="binding site" evidence="16">
    <location>
        <position position="137"/>
    </location>
    <ligand>
        <name>L-glutamate</name>
        <dbReference type="ChEBI" id="CHEBI:29985"/>
    </ligand>
</feature>
<evidence type="ECO:0000256" key="16">
    <source>
        <dbReference type="PIRSR" id="PIRSR601508-1"/>
    </source>
</evidence>
<comment type="subcellular location">
    <subcellularLocation>
        <location evidence="15 19">Postsynaptic cell membrane</location>
        <topology evidence="15 19">Multi-pass membrane protein</topology>
    </subcellularLocation>
</comment>
<feature type="transmembrane region" description="Helical" evidence="19">
    <location>
        <begin position="431"/>
        <end position="451"/>
    </location>
</feature>
<keyword evidence="13 19" id="KW-1071">Ligand-gated ion channel</keyword>
<dbReference type="PRINTS" id="PR00177">
    <property type="entry name" value="NMDARECEPTOR"/>
</dbReference>
<evidence type="ECO:0000256" key="18">
    <source>
        <dbReference type="PIRSR" id="PIRSR601508-3"/>
    </source>
</evidence>
<feature type="transmembrane region" description="Helical" evidence="19">
    <location>
        <begin position="38"/>
        <end position="57"/>
    </location>
</feature>
<feature type="binding site" evidence="16">
    <location>
        <position position="302"/>
    </location>
    <ligand>
        <name>L-glutamate</name>
        <dbReference type="ChEBI" id="CHEBI:29985"/>
    </ligand>
</feature>
<dbReference type="GO" id="GO:0038023">
    <property type="term" value="F:signaling receptor activity"/>
    <property type="evidence" value="ECO:0007669"/>
    <property type="project" value="InterPro"/>
</dbReference>
<dbReference type="Proteomes" id="UP000823561">
    <property type="component" value="Chromosome 4"/>
</dbReference>
<feature type="binding site" evidence="16">
    <location>
        <position position="142"/>
    </location>
    <ligand>
        <name>L-glutamate</name>
        <dbReference type="ChEBI" id="CHEBI:29985"/>
    </ligand>
</feature>
<reference evidence="22" key="1">
    <citation type="submission" date="2020-10" db="EMBL/GenBank/DDBJ databases">
        <title>Chromosome-scale genome assembly of the Allis shad, Alosa alosa.</title>
        <authorList>
            <person name="Margot Z."/>
            <person name="Christophe K."/>
            <person name="Cabau C."/>
            <person name="Louis A."/>
            <person name="Berthelot C."/>
            <person name="Parey E."/>
            <person name="Roest Crollius H."/>
            <person name="Montfort J."/>
            <person name="Robinson-Rechavi M."/>
            <person name="Bucao C."/>
            <person name="Bouchez O."/>
            <person name="Gislard M."/>
            <person name="Lluch J."/>
            <person name="Milhes M."/>
            <person name="Lampietro C."/>
            <person name="Lopez Roques C."/>
            <person name="Donnadieu C."/>
            <person name="Braasch I."/>
            <person name="Desvignes T."/>
            <person name="Postlethwait J."/>
            <person name="Bobe J."/>
            <person name="Guiguen Y."/>
        </authorList>
    </citation>
    <scope>NUCLEOTIDE SEQUENCE</scope>
    <source>
        <strain evidence="22">M-15738</strain>
        <tissue evidence="22">Blood</tissue>
    </source>
</reference>
<feature type="site" description="Crucial to convey clamshell closure to channel opening" evidence="17">
    <location>
        <position position="281"/>
    </location>
</feature>
<dbReference type="Gene3D" id="1.10.287.70">
    <property type="match status" value="1"/>
</dbReference>
<keyword evidence="12 19" id="KW-0628">Postsynaptic cell membrane</keyword>
<keyword evidence="23" id="KW-1185">Reference proteome</keyword>
<dbReference type="FunFam" id="3.40.190.10:FF:000364">
    <property type="entry name" value="Si:dkey-183j2.10"/>
    <property type="match status" value="1"/>
</dbReference>
<keyword evidence="11" id="KW-0325">Glycoprotein</keyword>
<dbReference type="InterPro" id="IPR001320">
    <property type="entry name" value="Iontro_rcpt_C"/>
</dbReference>
<comment type="similarity">
    <text evidence="1 19">Belongs to the glutamate-gated ion channel (TC 1.A.10.1) family.</text>
</comment>
<keyword evidence="8 19" id="KW-0406">Ion transport</keyword>
<feature type="site" description="Interaction with the cone snail toxin Con-ikot-ikot" evidence="17">
    <location>
        <position position="308"/>
    </location>
</feature>
<keyword evidence="10 19" id="KW-0675">Receptor</keyword>
<evidence type="ECO:0000256" key="12">
    <source>
        <dbReference type="ARBA" id="ARBA00023257"/>
    </source>
</evidence>
<evidence type="ECO:0000256" key="6">
    <source>
        <dbReference type="ARBA" id="ARBA00022989"/>
    </source>
</evidence>
<keyword evidence="4 19" id="KW-0812">Transmembrane</keyword>
<protein>
    <recommendedName>
        <fullName evidence="19">Glutamate receptor</fullName>
    </recommendedName>
</protein>
<keyword evidence="2 19" id="KW-0813">Transport</keyword>
<sequence length="495" mass="53842">MRGWLSHPPKYSPPSLRYFSENTAQSYRLQFKGHKMKGILGVLVCVAVLLAGGSVAGEEPLQVTTILNEPYAMTKGSGLEGYCVDLMSELSKKLGLKHRMRVVKDGRYGSQDASGNWNGVIGEVVRGEADLAVADLTVTASRESAVELSKPFMQTGLSFVMRRDLVAQSSGYGDLLSPFSTHVWVGILVSYLITSLCLYLVTRMSPCEWAGPLEEESTFSLLHSFWYIAGALTLQGAGPHPKALSGRLVSAIWWLFSIVLLATYFSRVSAWLKSDQGHLSIQSFEDLAKQDIIEYGTVDGGSSLAFFKTSQNPVYRSIYAQMERRKSMVSNKEEGIRRVLEGNFAFIGEAVSLDLVVGRYCNLVRCPQVVAMRGYGIAAPLGSPLVKNLSTAILQLSESGELDYLRSKWWPSSCVAPGDQSSPLTPATLKGLFLLLALGLGTGLLIALLELTGKARGKAKAHQKSCCSILSSELSQRFSGNAEKTPEDAPEKCKA</sequence>
<dbReference type="CDD" id="cd13685">
    <property type="entry name" value="PBP2_iGluR_non_NMDA_like"/>
    <property type="match status" value="1"/>
</dbReference>
<gene>
    <name evidence="22" type="ORF">AALO_G00056820</name>
</gene>
<evidence type="ECO:0000256" key="13">
    <source>
        <dbReference type="ARBA" id="ARBA00023286"/>
    </source>
</evidence>
<evidence type="ECO:0000256" key="4">
    <source>
        <dbReference type="ARBA" id="ARBA00022692"/>
    </source>
</evidence>
<evidence type="ECO:0000256" key="15">
    <source>
        <dbReference type="ARBA" id="ARBA00034104"/>
    </source>
</evidence>
<dbReference type="SMART" id="SM00918">
    <property type="entry name" value="Lig_chan-Glu_bd"/>
    <property type="match status" value="1"/>
</dbReference>
<evidence type="ECO:0000313" key="23">
    <source>
        <dbReference type="Proteomes" id="UP000823561"/>
    </source>
</evidence>
<keyword evidence="9 19" id="KW-0472">Membrane</keyword>
<evidence type="ECO:0000313" key="22">
    <source>
        <dbReference type="EMBL" id="KAG5282509.1"/>
    </source>
</evidence>
<keyword evidence="7 19" id="KW-0770">Synapse</keyword>
<keyword evidence="14 19" id="KW-0407">Ion channel</keyword>
<keyword evidence="5" id="KW-0732">Signal</keyword>
<evidence type="ECO:0000256" key="2">
    <source>
        <dbReference type="ARBA" id="ARBA00022448"/>
    </source>
</evidence>